<dbReference type="Proteomes" id="UP000228380">
    <property type="component" value="Chromosome 14"/>
</dbReference>
<dbReference type="OrthoDB" id="694064at2759"/>
<evidence type="ECO:0000313" key="8">
    <source>
        <dbReference type="RefSeq" id="XP_038989317.1"/>
    </source>
</evidence>
<keyword evidence="1" id="KW-0677">Repeat</keyword>
<organism evidence="3 7">
    <name type="scientific">Phoenix dactylifera</name>
    <name type="common">Date palm</name>
    <dbReference type="NCBI Taxonomy" id="42345"/>
    <lineage>
        <taxon>Eukaryota</taxon>
        <taxon>Viridiplantae</taxon>
        <taxon>Streptophyta</taxon>
        <taxon>Embryophyta</taxon>
        <taxon>Tracheophyta</taxon>
        <taxon>Spermatophyta</taxon>
        <taxon>Magnoliopsida</taxon>
        <taxon>Liliopsida</taxon>
        <taxon>Arecaceae</taxon>
        <taxon>Coryphoideae</taxon>
        <taxon>Phoeniceae</taxon>
        <taxon>Phoenix</taxon>
    </lineage>
</organism>
<accession>A0A8B9ARB5</accession>
<feature type="domain" description="F-box" evidence="2">
    <location>
        <begin position="58"/>
        <end position="104"/>
    </location>
</feature>
<dbReference type="FunFam" id="1.20.1280.50:FF:000008">
    <property type="entry name" value="F-box only protein 6"/>
    <property type="match status" value="1"/>
</dbReference>
<dbReference type="InterPro" id="IPR001810">
    <property type="entry name" value="F-box_dom"/>
</dbReference>
<dbReference type="SUPFAM" id="SSF81383">
    <property type="entry name" value="F-box domain"/>
    <property type="match status" value="1"/>
</dbReference>
<dbReference type="PROSITE" id="PS50181">
    <property type="entry name" value="FBOX"/>
    <property type="match status" value="1"/>
</dbReference>
<protein>
    <submittedName>
        <fullName evidence="4 5">F-box only protein 6 isoform X1</fullName>
    </submittedName>
</protein>
<dbReference type="RefSeq" id="XP_038989315.1">
    <property type="nucleotide sequence ID" value="XM_039133387.1"/>
</dbReference>
<dbReference type="GeneID" id="103719805"/>
<gene>
    <name evidence="4 5 6 7 8" type="primary">LOC103719805</name>
</gene>
<dbReference type="RefSeq" id="XP_038989314.1">
    <property type="nucleotide sequence ID" value="XM_039133386.1"/>
</dbReference>
<dbReference type="PANTHER" id="PTHR31672:SF12">
    <property type="entry name" value="F-BOX DOMAIN-CONTAINING PROTEIN"/>
    <property type="match status" value="1"/>
</dbReference>
<reference evidence="4 5" key="2">
    <citation type="submission" date="2025-04" db="UniProtKB">
        <authorList>
            <consortium name="RefSeq"/>
        </authorList>
    </citation>
    <scope>IDENTIFICATION</scope>
    <source>
        <tissue evidence="4 5">Young leaves</tissue>
    </source>
</reference>
<dbReference type="SUPFAM" id="SSF50965">
    <property type="entry name" value="Galactose oxidase, central domain"/>
    <property type="match status" value="1"/>
</dbReference>
<evidence type="ECO:0000259" key="2">
    <source>
        <dbReference type="PROSITE" id="PS50181"/>
    </source>
</evidence>
<evidence type="ECO:0000313" key="3">
    <source>
        <dbReference type="Proteomes" id="UP000228380"/>
    </source>
</evidence>
<keyword evidence="3" id="KW-1185">Reference proteome</keyword>
<dbReference type="InterPro" id="IPR036047">
    <property type="entry name" value="F-box-like_dom_sf"/>
</dbReference>
<dbReference type="CDD" id="cd22157">
    <property type="entry name" value="F-box_AtFBW1-like"/>
    <property type="match status" value="1"/>
</dbReference>
<dbReference type="RefSeq" id="XP_038989317.1">
    <property type="nucleotide sequence ID" value="XM_039133389.1"/>
</dbReference>
<evidence type="ECO:0000256" key="1">
    <source>
        <dbReference type="ARBA" id="ARBA00022737"/>
    </source>
</evidence>
<dbReference type="PANTHER" id="PTHR31672">
    <property type="entry name" value="BNACNNG10540D PROTEIN"/>
    <property type="match status" value="1"/>
</dbReference>
<evidence type="ECO:0000313" key="6">
    <source>
        <dbReference type="RefSeq" id="XP_038989315.1"/>
    </source>
</evidence>
<evidence type="ECO:0000313" key="5">
    <source>
        <dbReference type="RefSeq" id="XP_038989314.1"/>
    </source>
</evidence>
<dbReference type="SMART" id="SM00256">
    <property type="entry name" value="FBOX"/>
    <property type="match status" value="1"/>
</dbReference>
<evidence type="ECO:0000313" key="4">
    <source>
        <dbReference type="RefSeq" id="XP_038989313.1"/>
    </source>
</evidence>
<dbReference type="Pfam" id="PF00646">
    <property type="entry name" value="F-box"/>
    <property type="match status" value="1"/>
</dbReference>
<dbReference type="InterPro" id="IPR011043">
    <property type="entry name" value="Gal_Oxase/kelch_b-propeller"/>
</dbReference>
<dbReference type="Gene3D" id="1.20.1280.50">
    <property type="match status" value="1"/>
</dbReference>
<dbReference type="InterPro" id="IPR015915">
    <property type="entry name" value="Kelch-typ_b-propeller"/>
</dbReference>
<dbReference type="AlphaFoldDB" id="A0A8B9ARB5"/>
<dbReference type="RefSeq" id="XP_038989313.1">
    <property type="nucleotide sequence ID" value="XM_039133385.1"/>
</dbReference>
<evidence type="ECO:0000313" key="7">
    <source>
        <dbReference type="RefSeq" id="XP_038989316.1"/>
    </source>
</evidence>
<dbReference type="RefSeq" id="XP_038989316.1">
    <property type="nucleotide sequence ID" value="XM_039133388.1"/>
</dbReference>
<reference evidence="3" key="1">
    <citation type="journal article" date="2019" name="Nat. Commun.">
        <title>Genome-wide association mapping of date palm fruit traits.</title>
        <authorList>
            <person name="Hazzouri K.M."/>
            <person name="Gros-Balthazard M."/>
            <person name="Flowers J.M."/>
            <person name="Copetti D."/>
            <person name="Lemansour A."/>
            <person name="Lebrun M."/>
            <person name="Masmoudi K."/>
            <person name="Ferrand S."/>
            <person name="Dhar M.I."/>
            <person name="Fresquez Z.A."/>
            <person name="Rosas U."/>
            <person name="Zhang J."/>
            <person name="Talag J."/>
            <person name="Lee S."/>
            <person name="Kudrna D."/>
            <person name="Powell R.F."/>
            <person name="Leitch I.J."/>
            <person name="Krueger R.R."/>
            <person name="Wing R.A."/>
            <person name="Amiri K.M.A."/>
            <person name="Purugganan M.D."/>
        </authorList>
    </citation>
    <scope>NUCLEOTIDE SEQUENCE [LARGE SCALE GENOMIC DNA]</scope>
    <source>
        <strain evidence="3">cv. Khalas</strain>
    </source>
</reference>
<proteinExistence type="predicted"/>
<dbReference type="InterPro" id="IPR050796">
    <property type="entry name" value="SCF_F-box_component"/>
</dbReference>
<sequence length="403" mass="45469">MVIAGTNSLRWHNSKVQVFSSDCRKLRVAKMAEVRPAQRSCRRQNCNISLGASSSNDDSVWKGLPDHLIEAVLKRLPLAPICRFRAVCKGWNSLLTSYRFCQQLAGIPWIYVVIFQKENSGALYDPVERNWYRCIIPHLHGKDVRPLASAGSLICLYDTDNQRLCVANPLKNSVRPLPHPPCLRWPFVEVGMTLNGDNISSGYKIVSLGTGGSYVIYDSLQNNWIHRGRLPSVCLPLSFVPGSKVVSIGCKVYFLRIKPDGLISYNMDNDIWEQFFVQLPSNLSDYSLAEGEGKLLLLEATSGRTCRLQVFELQNLRWRTVSCTPANFCGEFYKSNVLMQCISNQKLIMVSLSSDILTRIYTYDVLERKWYRDILLPPGMERTKGKQKILLGAAFDSSLTASA</sequence>
<dbReference type="Gene3D" id="2.120.10.80">
    <property type="entry name" value="Kelch-type beta propeller"/>
    <property type="match status" value="1"/>
</dbReference>
<name>A0A8B9ARB5_PHODC</name>